<evidence type="ECO:0000313" key="2">
    <source>
        <dbReference type="Proteomes" id="UP001319104"/>
    </source>
</evidence>
<evidence type="ECO:0000313" key="1">
    <source>
        <dbReference type="EMBL" id="MBS9524799.1"/>
    </source>
</evidence>
<dbReference type="Proteomes" id="UP001319104">
    <property type="component" value="Unassembled WGS sequence"/>
</dbReference>
<gene>
    <name evidence="1" type="ORF">KI659_12335</name>
</gene>
<keyword evidence="2" id="KW-1185">Reference proteome</keyword>
<accession>A0AAP2CJC8</accession>
<reference evidence="1 2" key="1">
    <citation type="submission" date="2021-05" db="EMBL/GenBank/DDBJ databases">
        <authorList>
            <person name="Zhang Z.D."/>
            <person name="Osman G."/>
        </authorList>
    </citation>
    <scope>NUCLEOTIDE SEQUENCE [LARGE SCALE GENOMIC DNA]</scope>
    <source>
        <strain evidence="1 2">KCTC 32217</strain>
    </source>
</reference>
<dbReference type="CDD" id="cd03801">
    <property type="entry name" value="GT4_PimA-like"/>
    <property type="match status" value="1"/>
</dbReference>
<dbReference type="SUPFAM" id="SSF53756">
    <property type="entry name" value="UDP-Glycosyltransferase/glycogen phosphorylase"/>
    <property type="match status" value="1"/>
</dbReference>
<organism evidence="1 2">
    <name type="scientific">Litoribacter ruber</name>
    <dbReference type="NCBI Taxonomy" id="702568"/>
    <lineage>
        <taxon>Bacteria</taxon>
        <taxon>Pseudomonadati</taxon>
        <taxon>Bacteroidota</taxon>
        <taxon>Cytophagia</taxon>
        <taxon>Cytophagales</taxon>
        <taxon>Cyclobacteriaceae</taxon>
        <taxon>Litoribacter</taxon>
    </lineage>
</organism>
<proteinExistence type="predicted"/>
<dbReference type="Pfam" id="PF13692">
    <property type="entry name" value="Glyco_trans_1_4"/>
    <property type="match status" value="1"/>
</dbReference>
<name>A0AAP2CJC8_9BACT</name>
<dbReference type="Gene3D" id="3.40.50.2000">
    <property type="entry name" value="Glycogen Phosphorylase B"/>
    <property type="match status" value="1"/>
</dbReference>
<dbReference type="RefSeq" id="WP_213945660.1">
    <property type="nucleotide sequence ID" value="NZ_JAHCMY010000006.1"/>
</dbReference>
<dbReference type="PANTHER" id="PTHR12526">
    <property type="entry name" value="GLYCOSYLTRANSFERASE"/>
    <property type="match status" value="1"/>
</dbReference>
<dbReference type="EMBL" id="JAHCMY010000006">
    <property type="protein sequence ID" value="MBS9524799.1"/>
    <property type="molecule type" value="Genomic_DNA"/>
</dbReference>
<sequence>MIIYTYPVRTAFTERDVEMIEPHFSIKPLKFTDSPVKLPFYFILQAFQLLFYLPKTTHYLCFFAGYHSYLPVIFGKLFKKKVFIQCGGTDAMNMPAINYGNYRKNILRQFTEYSFRNCTKILPVAQALVKQDYRYSALIPEAQGLKNLVPGLKTPIQVIHNGFSGEFWKDLGLERKAQTYITVATGISKSNRAMIKGIDLIEEMAARFPDAQFTLVGDENYSTHLTNIKVLGKLSQKEIRNLFNQHRFYLQLSMSEGFPNALAEAMLCGCIPIGSAVGAIPEIIGDTGFILEKKDSAALVRILQDANQADLITLRILAPLRIKTHYDYEDRKNALLQVFQ</sequence>
<dbReference type="AlphaFoldDB" id="A0AAP2CJC8"/>
<comment type="caution">
    <text evidence="1">The sequence shown here is derived from an EMBL/GenBank/DDBJ whole genome shotgun (WGS) entry which is preliminary data.</text>
</comment>
<protein>
    <submittedName>
        <fullName evidence="1">Glycosyltransferase family 4 protein</fullName>
    </submittedName>
</protein>